<dbReference type="EMBL" id="UYIQ01000001">
    <property type="protein sequence ID" value="VDG81149.1"/>
    <property type="molecule type" value="Genomic_DNA"/>
</dbReference>
<evidence type="ECO:0000313" key="2">
    <source>
        <dbReference type="EMBL" id="VDG81149.1"/>
    </source>
</evidence>
<dbReference type="Proteomes" id="UP001163262">
    <property type="component" value="Chromosome"/>
</dbReference>
<dbReference type="RefSeq" id="WP_178976778.1">
    <property type="nucleotide sequence ID" value="NZ_CP110228.1"/>
</dbReference>
<reference evidence="2 3" key="1">
    <citation type="submission" date="2018-11" db="EMBL/GenBank/DDBJ databases">
        <authorList>
            <consortium name="Pathogen Informatics"/>
        </authorList>
    </citation>
    <scope>NUCLEOTIDE SEQUENCE [LARGE SCALE GENOMIC DNA]</scope>
    <source>
        <strain evidence="2 3">NCTC11458</strain>
    </source>
</reference>
<sequence>MKNQKKIEWFKKNIATYLSGYDITYRLYEEGDFGALNQVVLESSTKGGVIDFWEKEWLGVLLVDYKTEDVILNILLDSNEKDKQNEVLASLLKLL</sequence>
<accession>A0A7Z8YBB2</accession>
<dbReference type="Proteomes" id="UP000276733">
    <property type="component" value="Unassembled WGS sequence"/>
</dbReference>
<protein>
    <submittedName>
        <fullName evidence="2">Uncharacterized protein</fullName>
    </submittedName>
</protein>
<name>A0A7Z8YBB2_CAPOC</name>
<evidence type="ECO:0000313" key="3">
    <source>
        <dbReference type="Proteomes" id="UP000276733"/>
    </source>
</evidence>
<gene>
    <name evidence="2" type="ORF">NCTC11458_00432</name>
    <name evidence="1" type="ORF">OL231_10895</name>
</gene>
<evidence type="ECO:0000313" key="1">
    <source>
        <dbReference type="EMBL" id="UZD40661.1"/>
    </source>
</evidence>
<organism evidence="2 3">
    <name type="scientific">Capnocytophaga ochracea</name>
    <dbReference type="NCBI Taxonomy" id="1018"/>
    <lineage>
        <taxon>Bacteria</taxon>
        <taxon>Pseudomonadati</taxon>
        <taxon>Bacteroidota</taxon>
        <taxon>Flavobacteriia</taxon>
        <taxon>Flavobacteriales</taxon>
        <taxon>Flavobacteriaceae</taxon>
        <taxon>Capnocytophaga</taxon>
    </lineage>
</organism>
<reference evidence="1" key="2">
    <citation type="submission" date="2022-10" db="EMBL/GenBank/DDBJ databases">
        <title>Complete genome sequence of Capnocytophaga ochracea KCOM 2812 isolated from actinomycosis lesion.</title>
        <authorList>
            <person name="Kook J.-K."/>
            <person name="Park S.-N."/>
            <person name="Lim Y.K."/>
        </authorList>
    </citation>
    <scope>NUCLEOTIDE SEQUENCE</scope>
    <source>
        <strain evidence="1">KCOM 28121</strain>
    </source>
</reference>
<proteinExistence type="predicted"/>
<dbReference type="AlphaFoldDB" id="A0A7Z8YBB2"/>
<dbReference type="EMBL" id="CP110230">
    <property type="protein sequence ID" value="UZD40661.1"/>
    <property type="molecule type" value="Genomic_DNA"/>
</dbReference>